<protein>
    <submittedName>
        <fullName evidence="2">Uncharacterized protein</fullName>
    </submittedName>
</protein>
<evidence type="ECO:0000313" key="3">
    <source>
        <dbReference type="Proteomes" id="UP000765509"/>
    </source>
</evidence>
<dbReference type="AlphaFoldDB" id="A0A9Q3GHT2"/>
<proteinExistence type="predicted"/>
<keyword evidence="3" id="KW-1185">Reference proteome</keyword>
<sequence length="163" mass="18924">MEHGQRGFQPSISLGRTWSKFPEDISQRDRLQRPYGNHQRIESHDVVQTPGGEGNQDKEESSNYPSYRRKAEPERAYSYSFRIKRSRPTQLSSGFTQFRHQQIIGQESPLFTITGSFQEKTRIQGEKEDFFQPKAERFRPNYPEAVELGKINSQKPEIAANTS</sequence>
<comment type="caution">
    <text evidence="2">The sequence shown here is derived from an EMBL/GenBank/DDBJ whole genome shotgun (WGS) entry which is preliminary data.</text>
</comment>
<gene>
    <name evidence="2" type="ORF">O181_006662</name>
</gene>
<dbReference type="Proteomes" id="UP000765509">
    <property type="component" value="Unassembled WGS sequence"/>
</dbReference>
<organism evidence="2 3">
    <name type="scientific">Austropuccinia psidii MF-1</name>
    <dbReference type="NCBI Taxonomy" id="1389203"/>
    <lineage>
        <taxon>Eukaryota</taxon>
        <taxon>Fungi</taxon>
        <taxon>Dikarya</taxon>
        <taxon>Basidiomycota</taxon>
        <taxon>Pucciniomycotina</taxon>
        <taxon>Pucciniomycetes</taxon>
        <taxon>Pucciniales</taxon>
        <taxon>Sphaerophragmiaceae</taxon>
        <taxon>Austropuccinia</taxon>
    </lineage>
</organism>
<reference evidence="2" key="1">
    <citation type="submission" date="2021-03" db="EMBL/GenBank/DDBJ databases">
        <title>Draft genome sequence of rust myrtle Austropuccinia psidii MF-1, a brazilian biotype.</title>
        <authorList>
            <person name="Quecine M.C."/>
            <person name="Pachon D.M.R."/>
            <person name="Bonatelli M.L."/>
            <person name="Correr F.H."/>
            <person name="Franceschini L.M."/>
            <person name="Leite T.F."/>
            <person name="Margarido G.R.A."/>
            <person name="Almeida C.A."/>
            <person name="Ferrarezi J.A."/>
            <person name="Labate C.A."/>
        </authorList>
    </citation>
    <scope>NUCLEOTIDE SEQUENCE</scope>
    <source>
        <strain evidence="2">MF-1</strain>
    </source>
</reference>
<evidence type="ECO:0000256" key="1">
    <source>
        <dbReference type="SAM" id="MobiDB-lite"/>
    </source>
</evidence>
<evidence type="ECO:0000313" key="2">
    <source>
        <dbReference type="EMBL" id="MBW0466947.1"/>
    </source>
</evidence>
<feature type="compositionally biased region" description="Basic and acidic residues" evidence="1">
    <location>
        <begin position="21"/>
        <end position="32"/>
    </location>
</feature>
<dbReference type="EMBL" id="AVOT02001439">
    <property type="protein sequence ID" value="MBW0466947.1"/>
    <property type="molecule type" value="Genomic_DNA"/>
</dbReference>
<name>A0A9Q3GHT2_9BASI</name>
<feature type="region of interest" description="Disordered" evidence="1">
    <location>
        <begin position="1"/>
        <end position="75"/>
    </location>
</feature>
<accession>A0A9Q3GHT2</accession>